<organism evidence="2 3">
    <name type="scientific">Chryseobacterium gilvum</name>
    <dbReference type="NCBI Taxonomy" id="2976534"/>
    <lineage>
        <taxon>Bacteria</taxon>
        <taxon>Pseudomonadati</taxon>
        <taxon>Bacteroidota</taxon>
        <taxon>Flavobacteriia</taxon>
        <taxon>Flavobacteriales</taxon>
        <taxon>Weeksellaceae</taxon>
        <taxon>Chryseobacterium group</taxon>
        <taxon>Chryseobacterium</taxon>
    </lineage>
</organism>
<gene>
    <name evidence="2" type="ORF">N0B16_01385</name>
</gene>
<dbReference type="Proteomes" id="UP001208114">
    <property type="component" value="Unassembled WGS sequence"/>
</dbReference>
<evidence type="ECO:0000313" key="2">
    <source>
        <dbReference type="EMBL" id="MCU7613082.1"/>
    </source>
</evidence>
<keyword evidence="3" id="KW-1185">Reference proteome</keyword>
<dbReference type="EMBL" id="JAOTEN010000001">
    <property type="protein sequence ID" value="MCU7613082.1"/>
    <property type="molecule type" value="Genomic_DNA"/>
</dbReference>
<feature type="domain" description="N-acetyltransferase" evidence="1">
    <location>
        <begin position="2"/>
        <end position="157"/>
    </location>
</feature>
<accession>A0ABT2VW17</accession>
<dbReference type="InterPro" id="IPR016181">
    <property type="entry name" value="Acyl_CoA_acyltransferase"/>
</dbReference>
<protein>
    <submittedName>
        <fullName evidence="2">GNAT family N-acetyltransferase</fullName>
    </submittedName>
</protein>
<name>A0ABT2VW17_9FLAO</name>
<evidence type="ECO:0000259" key="1">
    <source>
        <dbReference type="PROSITE" id="PS51186"/>
    </source>
</evidence>
<dbReference type="Gene3D" id="3.40.630.30">
    <property type="match status" value="1"/>
</dbReference>
<dbReference type="PROSITE" id="PS51186">
    <property type="entry name" value="GNAT"/>
    <property type="match status" value="1"/>
</dbReference>
<dbReference type="CDD" id="cd04301">
    <property type="entry name" value="NAT_SF"/>
    <property type="match status" value="1"/>
</dbReference>
<reference evidence="3" key="1">
    <citation type="submission" date="2023-07" db="EMBL/GenBank/DDBJ databases">
        <title>Chryseobacterium sp. GMJ5 Genome sequencing and assembly.</title>
        <authorList>
            <person name="Jung Y."/>
        </authorList>
    </citation>
    <scope>NUCLEOTIDE SEQUENCE [LARGE SCALE GENOMIC DNA]</scope>
    <source>
        <strain evidence="3">GMJ5</strain>
    </source>
</reference>
<proteinExistence type="predicted"/>
<dbReference type="InterPro" id="IPR000182">
    <property type="entry name" value="GNAT_dom"/>
</dbReference>
<dbReference type="SUPFAM" id="SSF55729">
    <property type="entry name" value="Acyl-CoA N-acyltransferases (Nat)"/>
    <property type="match status" value="1"/>
</dbReference>
<dbReference type="Pfam" id="PF00583">
    <property type="entry name" value="Acetyltransf_1"/>
    <property type="match status" value="1"/>
</dbReference>
<sequence length="359" mass="42261">MIHLRTLDRKGLEEFVSSGDFEKYGFLPITKHRALSQIKNPKADDDQTLLFLAFDDEKLAGYLGCFPDHFKIEGKIFRYAWLSTLYVSDEFRGKRIAQTLLNKAFEDYKGNIAITEFTKEAESLYQKTEMFEYILPKIGKRYYFRSDLATLIPLKKPSAKSFKPIFSVLDLVVNSFISVKNSFTKKPDFRFEILKKIDSESVPFIAKFQSNRNAEEINWLIENPWVLEGKTEVENYLFSGFAKQFEYFWIKIYNENDTLITCALLLLRNGHLKIPYLFSSADTDKLVRFLNDFIIKNKVKTLTSYHTDLNQKIDSAKNFRKMYQKNFERRYLFHKELIHHLPQHFTPDYQDGDGDCAMT</sequence>
<comment type="caution">
    <text evidence="2">The sequence shown here is derived from an EMBL/GenBank/DDBJ whole genome shotgun (WGS) entry which is preliminary data.</text>
</comment>
<dbReference type="RefSeq" id="WP_262988932.1">
    <property type="nucleotide sequence ID" value="NZ_JAOTEN010000001.1"/>
</dbReference>
<evidence type="ECO:0000313" key="3">
    <source>
        <dbReference type="Proteomes" id="UP001208114"/>
    </source>
</evidence>